<keyword evidence="3" id="KW-0732">Signal</keyword>
<feature type="transmembrane region" description="Helical" evidence="2">
    <location>
        <begin position="559"/>
        <end position="582"/>
    </location>
</feature>
<feature type="transmembrane region" description="Helical" evidence="2">
    <location>
        <begin position="480"/>
        <end position="501"/>
    </location>
</feature>
<feature type="transmembrane region" description="Helical" evidence="2">
    <location>
        <begin position="220"/>
        <end position="239"/>
    </location>
</feature>
<keyword evidence="2" id="KW-0812">Transmembrane</keyword>
<organism evidence="4 5">
    <name type="scientific">Euplotes crassus</name>
    <dbReference type="NCBI Taxonomy" id="5936"/>
    <lineage>
        <taxon>Eukaryota</taxon>
        <taxon>Sar</taxon>
        <taxon>Alveolata</taxon>
        <taxon>Ciliophora</taxon>
        <taxon>Intramacronucleata</taxon>
        <taxon>Spirotrichea</taxon>
        <taxon>Hypotrichia</taxon>
        <taxon>Euplotida</taxon>
        <taxon>Euplotidae</taxon>
        <taxon>Moneuplotes</taxon>
    </lineage>
</organism>
<dbReference type="PANTHER" id="PTHR11161:SF0">
    <property type="entry name" value="O-ACYLTRANSFERASE LIKE PROTEIN"/>
    <property type="match status" value="1"/>
</dbReference>
<feature type="chain" id="PRO_5042100721" description="Nose resistant-to-fluoxetine protein N-terminal domain-containing protein" evidence="3">
    <location>
        <begin position="25"/>
        <end position="765"/>
    </location>
</feature>
<feature type="transmembrane region" description="Helical" evidence="2">
    <location>
        <begin position="334"/>
        <end position="359"/>
    </location>
</feature>
<feature type="transmembrane region" description="Helical" evidence="2">
    <location>
        <begin position="521"/>
        <end position="538"/>
    </location>
</feature>
<feature type="transmembrane region" description="Helical" evidence="2">
    <location>
        <begin position="639"/>
        <end position="656"/>
    </location>
</feature>
<evidence type="ECO:0000256" key="1">
    <source>
        <dbReference type="SAM" id="MobiDB-lite"/>
    </source>
</evidence>
<dbReference type="AlphaFoldDB" id="A0AAD1YAX6"/>
<dbReference type="PANTHER" id="PTHR11161">
    <property type="entry name" value="O-ACYLTRANSFERASE"/>
    <property type="match status" value="1"/>
</dbReference>
<evidence type="ECO:0000256" key="3">
    <source>
        <dbReference type="SAM" id="SignalP"/>
    </source>
</evidence>
<keyword evidence="2" id="KW-1133">Transmembrane helix</keyword>
<feature type="transmembrane region" description="Helical" evidence="2">
    <location>
        <begin position="594"/>
        <end position="618"/>
    </location>
</feature>
<feature type="transmembrane region" description="Helical" evidence="2">
    <location>
        <begin position="676"/>
        <end position="699"/>
    </location>
</feature>
<feature type="compositionally biased region" description="Basic and acidic residues" evidence="1">
    <location>
        <begin position="739"/>
        <end position="749"/>
    </location>
</feature>
<evidence type="ECO:0008006" key="6">
    <source>
        <dbReference type="Google" id="ProtNLM"/>
    </source>
</evidence>
<feature type="region of interest" description="Disordered" evidence="1">
    <location>
        <begin position="720"/>
        <end position="765"/>
    </location>
</feature>
<protein>
    <recommendedName>
        <fullName evidence="6">Nose resistant-to-fluoxetine protein N-terminal domain-containing protein</fullName>
    </recommendedName>
</protein>
<keyword evidence="5" id="KW-1185">Reference proteome</keyword>
<dbReference type="Proteomes" id="UP001295684">
    <property type="component" value="Unassembled WGS sequence"/>
</dbReference>
<evidence type="ECO:0000313" key="4">
    <source>
        <dbReference type="EMBL" id="CAI2387406.1"/>
    </source>
</evidence>
<accession>A0AAD1YAX6</accession>
<name>A0AAD1YAX6_EUPCR</name>
<evidence type="ECO:0000256" key="2">
    <source>
        <dbReference type="SAM" id="Phobius"/>
    </source>
</evidence>
<dbReference type="InterPro" id="IPR052728">
    <property type="entry name" value="O2_lipid_transport_reg"/>
</dbReference>
<reference evidence="4" key="1">
    <citation type="submission" date="2023-07" db="EMBL/GenBank/DDBJ databases">
        <authorList>
            <consortium name="AG Swart"/>
            <person name="Singh M."/>
            <person name="Singh A."/>
            <person name="Seah K."/>
            <person name="Emmerich C."/>
        </authorList>
    </citation>
    <scope>NUCLEOTIDE SEQUENCE</scope>
    <source>
        <strain evidence="4">DP1</strain>
    </source>
</reference>
<feature type="transmembrane region" description="Helical" evidence="2">
    <location>
        <begin position="391"/>
        <end position="410"/>
    </location>
</feature>
<evidence type="ECO:0000313" key="5">
    <source>
        <dbReference type="Proteomes" id="UP001295684"/>
    </source>
</evidence>
<proteinExistence type="predicted"/>
<feature type="compositionally biased region" description="Polar residues" evidence="1">
    <location>
        <begin position="753"/>
        <end position="765"/>
    </location>
</feature>
<dbReference type="EMBL" id="CAMPGE010029916">
    <property type="protein sequence ID" value="CAI2387406.1"/>
    <property type="molecule type" value="Genomic_DNA"/>
</dbReference>
<sequence>MIPDTKRIWAFLCLLACCVLLVRSQASGEVNPFTVYTQTYGRDVELDPYSFNLQTFLAYPHLFGGTTRRCQMQLNEYNYYLLQSSQDSGRGTPLSAKTINAVDQLSDFVHLSSNNENEFSGYERCRDQMRQRYYIVHREDRPNILHFGMCVPDLCTPDDIHHIITGLRRLLATYRTQNVNLGSISPGVLALLEPNFKLRVYDSDVMNEDAKDIEFGHICMWSFFGIFTLLVIAATAYHINIEVSGDAQLNYNLGVQGPRNFKERLVLGFSLGKAFEKLTDTTSRLGANTLEPLRGYKFFCALWIAAGLYCYGPQGPFKDAQKLNDELSKDFITILGRATIFMVDCLLWISGVYTAYAFIYDQVIVRDYQTQTPRDKIVIYIIEVLNKTGKLFFLVLASILIFGWVGPTIGNGPVFSEMYYYHTRRMNDYWYTYLTFTNNFIKVENQGMVWGSFIATELQLFICALPLIRMLIRRRTAGLAILAFLMVCSLVCSCIAKDVHVSVIRDAYPVMEYQQRFYQKAFPYCAGILTGLFTWKVHHEENEGTKFQEYVEKIEQNSTLRYIMHFSGTAMIIAVICTLQPIDHDRSHDITTSSIFLLTASQIFMPLGMALNFIPMVLNRSGALKSIMGSRLFKPHSTLLFIMIPISGTLAFWAIYTQQEPYYYDFKTYVYTMLSYFLLLSILALLVWCLVISPIYNTFDCSLDYLKNYYNLGGDFRDNDEPDENDKLLTISEDELNDDDSHKDDDDKGNPGPSASQSFSHSVDE</sequence>
<feature type="transmembrane region" description="Helical" evidence="2">
    <location>
        <begin position="448"/>
        <end position="468"/>
    </location>
</feature>
<keyword evidence="2" id="KW-0472">Membrane</keyword>
<feature type="signal peptide" evidence="3">
    <location>
        <begin position="1"/>
        <end position="24"/>
    </location>
</feature>
<comment type="caution">
    <text evidence="4">The sequence shown here is derived from an EMBL/GenBank/DDBJ whole genome shotgun (WGS) entry which is preliminary data.</text>
</comment>
<gene>
    <name evidence="4" type="ORF">ECRASSUSDP1_LOCUS29038</name>
</gene>